<dbReference type="EMBL" id="QBKA01000002">
    <property type="protein sequence ID" value="RDC60830.1"/>
    <property type="molecule type" value="Genomic_DNA"/>
</dbReference>
<comment type="caution">
    <text evidence="2">The sequence shown here is derived from an EMBL/GenBank/DDBJ whole genome shotgun (WGS) entry which is preliminary data.</text>
</comment>
<name>A0A369Q905_9SPHN</name>
<organism evidence="2 3">
    <name type="scientific">Alteripontixanthobacter maritimus</name>
    <dbReference type="NCBI Taxonomy" id="2161824"/>
    <lineage>
        <taxon>Bacteria</taxon>
        <taxon>Pseudomonadati</taxon>
        <taxon>Pseudomonadota</taxon>
        <taxon>Alphaproteobacteria</taxon>
        <taxon>Sphingomonadales</taxon>
        <taxon>Erythrobacteraceae</taxon>
        <taxon>Alteripontixanthobacter</taxon>
    </lineage>
</organism>
<dbReference type="Proteomes" id="UP000253727">
    <property type="component" value="Unassembled WGS sequence"/>
</dbReference>
<dbReference type="Pfam" id="PF06793">
    <property type="entry name" value="UPF0262"/>
    <property type="match status" value="1"/>
</dbReference>
<protein>
    <recommendedName>
        <fullName evidence="1">UPF0262 protein HME9302_02046</fullName>
    </recommendedName>
</protein>
<proteinExistence type="inferred from homology"/>
<accession>A0A369Q905</accession>
<dbReference type="NCBIfam" id="NF002769">
    <property type="entry name" value="PRK02853.1"/>
    <property type="match status" value="1"/>
</dbReference>
<reference evidence="2 3" key="1">
    <citation type="submission" date="2018-04" db="EMBL/GenBank/DDBJ databases">
        <title>Altererythrobacter sp. HME9302 genome sequencing and assembly.</title>
        <authorList>
            <person name="Kang H."/>
            <person name="Kim H."/>
            <person name="Joh K."/>
        </authorList>
    </citation>
    <scope>NUCLEOTIDE SEQUENCE [LARGE SCALE GENOMIC DNA]</scope>
    <source>
        <strain evidence="2 3">HME9302</strain>
    </source>
</reference>
<dbReference type="AlphaFoldDB" id="A0A369Q905"/>
<gene>
    <name evidence="2" type="ORF">HME9302_02046</name>
</gene>
<keyword evidence="3" id="KW-1185">Reference proteome</keyword>
<dbReference type="HAMAP" id="MF_00678">
    <property type="entry name" value="UPF0262"/>
    <property type="match status" value="1"/>
</dbReference>
<comment type="similarity">
    <text evidence="1">Belongs to the UPF0262 family.</text>
</comment>
<dbReference type="OrthoDB" id="9798434at2"/>
<evidence type="ECO:0000256" key="1">
    <source>
        <dbReference type="HAMAP-Rule" id="MF_00678"/>
    </source>
</evidence>
<evidence type="ECO:0000313" key="3">
    <source>
        <dbReference type="Proteomes" id="UP000253727"/>
    </source>
</evidence>
<sequence length="179" mass="20058">MSGSEIPFKDTWRIAHIALDEETILWRNADVEQERRIAIFDLIEENTFKPVRAAAAGHDGPYRLQLAVQDGRLAMMIADGSSGTGDGAGEGHGDILETLIIGLARFRRPIREYFAICDSYYQAIRKATAAEIETIDMARRGVHNRAAELLMERLEGKVETDFATARRLFTLICVLHIRG</sequence>
<dbReference type="InterPro" id="IPR008321">
    <property type="entry name" value="UCP032146"/>
</dbReference>
<evidence type="ECO:0000313" key="2">
    <source>
        <dbReference type="EMBL" id="RDC60830.1"/>
    </source>
</evidence>
<dbReference type="RefSeq" id="WP_115366912.1">
    <property type="nucleotide sequence ID" value="NZ_QBKA01000002.1"/>
</dbReference>